<dbReference type="OrthoDB" id="6596361at2759"/>
<dbReference type="PANTHER" id="PTHR10492">
    <property type="match status" value="1"/>
</dbReference>
<evidence type="ECO:0000313" key="1">
    <source>
        <dbReference type="EMBL" id="GBM32835.1"/>
    </source>
</evidence>
<reference evidence="1 2" key="1">
    <citation type="journal article" date="2019" name="Sci. Rep.">
        <title>Orb-weaving spider Araneus ventricosus genome elucidates the spidroin gene catalogue.</title>
        <authorList>
            <person name="Kono N."/>
            <person name="Nakamura H."/>
            <person name="Ohtoshi R."/>
            <person name="Moran D.A.P."/>
            <person name="Shinohara A."/>
            <person name="Yoshida Y."/>
            <person name="Fujiwara M."/>
            <person name="Mori M."/>
            <person name="Tomita M."/>
            <person name="Arakawa K."/>
        </authorList>
    </citation>
    <scope>NUCLEOTIDE SEQUENCE [LARGE SCALE GENOMIC DNA]</scope>
</reference>
<evidence type="ECO:0000313" key="2">
    <source>
        <dbReference type="Proteomes" id="UP000499080"/>
    </source>
</evidence>
<comment type="caution">
    <text evidence="1">The sequence shown here is derived from an EMBL/GenBank/DDBJ whole genome shotgun (WGS) entry which is preliminary data.</text>
</comment>
<gene>
    <name evidence="1" type="ORF">AVEN_216539_1</name>
</gene>
<accession>A0A4Y2EY87</accession>
<protein>
    <submittedName>
        <fullName evidence="1">Uncharacterized protein</fullName>
    </submittedName>
</protein>
<sequence>MFDAHINVECCNSIKSIKYILKNTACYYLRLLLHKIKGPTSFKDLRTVNGIEYETYREACLALGLLENDNQWNEALKEAVYSDSPSKIRTLFALILSFCEPSSPKALWENNKDCMSEDILKKLRAENRRIVLNYTDSIYNEALIKIEDKILQMIGKSLSEVGMLSPSRQHAHNMSREILRELCYDSDLLLNFVTQKE</sequence>
<dbReference type="AlphaFoldDB" id="A0A4Y2EY87"/>
<dbReference type="EMBL" id="BGPR01000718">
    <property type="protein sequence ID" value="GBM32835.1"/>
    <property type="molecule type" value="Genomic_DNA"/>
</dbReference>
<name>A0A4Y2EY87_ARAVE</name>
<dbReference type="Proteomes" id="UP000499080">
    <property type="component" value="Unassembled WGS sequence"/>
</dbReference>
<proteinExistence type="predicted"/>
<dbReference type="PANTHER" id="PTHR10492:SF57">
    <property type="entry name" value="ATP-DEPENDENT DNA HELICASE"/>
    <property type="match status" value="1"/>
</dbReference>
<organism evidence="1 2">
    <name type="scientific">Araneus ventricosus</name>
    <name type="common">Orbweaver spider</name>
    <name type="synonym">Epeira ventricosa</name>
    <dbReference type="NCBI Taxonomy" id="182803"/>
    <lineage>
        <taxon>Eukaryota</taxon>
        <taxon>Metazoa</taxon>
        <taxon>Ecdysozoa</taxon>
        <taxon>Arthropoda</taxon>
        <taxon>Chelicerata</taxon>
        <taxon>Arachnida</taxon>
        <taxon>Araneae</taxon>
        <taxon>Araneomorphae</taxon>
        <taxon>Entelegynae</taxon>
        <taxon>Araneoidea</taxon>
        <taxon>Araneidae</taxon>
        <taxon>Araneus</taxon>
    </lineage>
</organism>
<keyword evidence="2" id="KW-1185">Reference proteome</keyword>